<dbReference type="InterPro" id="IPR036249">
    <property type="entry name" value="Thioredoxin-like_sf"/>
</dbReference>
<evidence type="ECO:0000256" key="3">
    <source>
        <dbReference type="ARBA" id="ARBA00005861"/>
    </source>
</evidence>
<name>A0A8E0VH26_9TREM</name>
<feature type="domain" description="GST N-terminal" evidence="5">
    <location>
        <begin position="1"/>
        <end position="79"/>
    </location>
</feature>
<evidence type="ECO:0000256" key="2">
    <source>
        <dbReference type="ARBA" id="ARBA00003701"/>
    </source>
</evidence>
<evidence type="ECO:0000256" key="1">
    <source>
        <dbReference type="ARBA" id="ARBA00002446"/>
    </source>
</evidence>
<comment type="similarity">
    <text evidence="3">Belongs to the GST superfamily. Mu family.</text>
</comment>
<sequence length="204" mass="23442">LWYFKFRGRAEPIRLLLTCAGIPFEDHHIPLDQWPKIKPTIPGNRLPILDVTGPDGITRRYQESTAIARLFARKFNMMGNTDEEYYQIERMLGECEDIYREVYSIFRASPGNKKAKVKEFKEDSGPALLKLVSKTLEANGGKHVAGDRITLGDIFLYTTLTHVMNTAPGLVEKDFPFLWQFHKSLPSQCSRLADYLKTRETTPF</sequence>
<dbReference type="Pfam" id="PF14497">
    <property type="entry name" value="GST_C_3"/>
    <property type="match status" value="1"/>
</dbReference>
<dbReference type="InterPro" id="IPR004045">
    <property type="entry name" value="Glutathione_S-Trfase_N"/>
</dbReference>
<dbReference type="PANTHER" id="PTHR11571">
    <property type="entry name" value="GLUTATHIONE S-TRANSFERASE"/>
    <property type="match status" value="1"/>
</dbReference>
<dbReference type="InterPro" id="IPR050213">
    <property type="entry name" value="GST_superfamily"/>
</dbReference>
<dbReference type="OrthoDB" id="414243at2759"/>
<dbReference type="PROSITE" id="PS50404">
    <property type="entry name" value="GST_NTER"/>
    <property type="match status" value="1"/>
</dbReference>
<dbReference type="PROSITE" id="PS50405">
    <property type="entry name" value="GST_CTER"/>
    <property type="match status" value="1"/>
</dbReference>
<dbReference type="InterPro" id="IPR004046">
    <property type="entry name" value="GST_C"/>
</dbReference>
<dbReference type="PANTHER" id="PTHR11571:SF150">
    <property type="entry name" value="GLUTATHIONE S-TRANSFERASE"/>
    <property type="match status" value="1"/>
</dbReference>
<keyword evidence="7" id="KW-0808">Transferase</keyword>
<dbReference type="SFLD" id="SFLDG01205">
    <property type="entry name" value="AMPS.1"/>
    <property type="match status" value="1"/>
</dbReference>
<keyword evidence="8" id="KW-1185">Reference proteome</keyword>
<gene>
    <name evidence="7" type="ORF">FBUS_08143</name>
</gene>
<dbReference type="GO" id="GO:0006749">
    <property type="term" value="P:glutathione metabolic process"/>
    <property type="evidence" value="ECO:0007669"/>
    <property type="project" value="TreeGrafter"/>
</dbReference>
<comment type="function">
    <text evidence="1">GST isoenzymes appear to play a central role in the parasite detoxification system. Other functions are also suspected including a role in increasing the solubility of haematin in the parasite gut.</text>
</comment>
<comment type="subunit">
    <text evidence="4">Homodimer.</text>
</comment>
<proteinExistence type="inferred from homology"/>
<reference evidence="7" key="1">
    <citation type="submission" date="2019-05" db="EMBL/GenBank/DDBJ databases">
        <title>Annotation for the trematode Fasciolopsis buski.</title>
        <authorList>
            <person name="Choi Y.-J."/>
        </authorList>
    </citation>
    <scope>NUCLEOTIDE SEQUENCE</scope>
    <source>
        <strain evidence="7">HT</strain>
        <tissue evidence="7">Whole worm</tissue>
    </source>
</reference>
<dbReference type="Gene3D" id="3.40.30.10">
    <property type="entry name" value="Glutaredoxin"/>
    <property type="match status" value="1"/>
</dbReference>
<dbReference type="SFLD" id="SFLDS00019">
    <property type="entry name" value="Glutathione_Transferase_(cytos"/>
    <property type="match status" value="1"/>
</dbReference>
<dbReference type="SUPFAM" id="SSF47616">
    <property type="entry name" value="GST C-terminal domain-like"/>
    <property type="match status" value="1"/>
</dbReference>
<dbReference type="CDD" id="cd03039">
    <property type="entry name" value="GST_N_Sigma_like"/>
    <property type="match status" value="1"/>
</dbReference>
<feature type="non-terminal residue" evidence="7">
    <location>
        <position position="1"/>
    </location>
</feature>
<evidence type="ECO:0000313" key="8">
    <source>
        <dbReference type="Proteomes" id="UP000728185"/>
    </source>
</evidence>
<dbReference type="CDD" id="cd03192">
    <property type="entry name" value="GST_C_Sigma_like"/>
    <property type="match status" value="1"/>
</dbReference>
<dbReference type="InterPro" id="IPR040079">
    <property type="entry name" value="Glutathione_S-Trfase"/>
</dbReference>
<dbReference type="SUPFAM" id="SSF52833">
    <property type="entry name" value="Thioredoxin-like"/>
    <property type="match status" value="1"/>
</dbReference>
<organism evidence="7 8">
    <name type="scientific">Fasciolopsis buskii</name>
    <dbReference type="NCBI Taxonomy" id="27845"/>
    <lineage>
        <taxon>Eukaryota</taxon>
        <taxon>Metazoa</taxon>
        <taxon>Spiralia</taxon>
        <taxon>Lophotrochozoa</taxon>
        <taxon>Platyhelminthes</taxon>
        <taxon>Trematoda</taxon>
        <taxon>Digenea</taxon>
        <taxon>Plagiorchiida</taxon>
        <taxon>Echinostomata</taxon>
        <taxon>Echinostomatoidea</taxon>
        <taxon>Fasciolidae</taxon>
        <taxon>Fasciolopsis</taxon>
    </lineage>
</organism>
<evidence type="ECO:0000313" key="7">
    <source>
        <dbReference type="EMBL" id="KAA0193351.1"/>
    </source>
</evidence>
<feature type="domain" description="GST C-terminal" evidence="6">
    <location>
        <begin position="81"/>
        <end position="204"/>
    </location>
</feature>
<evidence type="ECO:0000259" key="5">
    <source>
        <dbReference type="PROSITE" id="PS50404"/>
    </source>
</evidence>
<dbReference type="AlphaFoldDB" id="A0A8E0VH26"/>
<evidence type="ECO:0000259" key="6">
    <source>
        <dbReference type="PROSITE" id="PS50405"/>
    </source>
</evidence>
<protein>
    <submittedName>
        <fullName evidence="7">Glutathione transferase sigma class</fullName>
    </submittedName>
</protein>
<evidence type="ECO:0000256" key="4">
    <source>
        <dbReference type="ARBA" id="ARBA00011738"/>
    </source>
</evidence>
<comment type="function">
    <text evidence="2">Conjugation of reduced glutathione to a wide number of exogenous and endogenous hydrophobic electrophiles.</text>
</comment>
<dbReference type="InterPro" id="IPR010987">
    <property type="entry name" value="Glutathione-S-Trfase_C-like"/>
</dbReference>
<dbReference type="Proteomes" id="UP000728185">
    <property type="component" value="Unassembled WGS sequence"/>
</dbReference>
<dbReference type="GO" id="GO:0004364">
    <property type="term" value="F:glutathione transferase activity"/>
    <property type="evidence" value="ECO:0007669"/>
    <property type="project" value="UniProtKB-EC"/>
</dbReference>
<dbReference type="Gene3D" id="1.20.1050.10">
    <property type="match status" value="1"/>
</dbReference>
<dbReference type="InterPro" id="IPR036282">
    <property type="entry name" value="Glutathione-S-Trfase_C_sf"/>
</dbReference>
<dbReference type="EMBL" id="LUCM01005088">
    <property type="protein sequence ID" value="KAA0193351.1"/>
    <property type="molecule type" value="Genomic_DNA"/>
</dbReference>
<accession>A0A8E0VH26</accession>
<comment type="caution">
    <text evidence="7">The sequence shown here is derived from an EMBL/GenBank/DDBJ whole genome shotgun (WGS) entry which is preliminary data.</text>
</comment>
<dbReference type="SFLD" id="SFLDG00363">
    <property type="entry name" value="AMPS_(cytGST):_Alpha-__Mu-__Pi"/>
    <property type="match status" value="1"/>
</dbReference>